<dbReference type="EMBL" id="FOPM01000012">
    <property type="protein sequence ID" value="SFG82356.1"/>
    <property type="molecule type" value="Genomic_DNA"/>
</dbReference>
<organism evidence="1 2">
    <name type="scientific">Methylobacterium gossipiicola</name>
    <dbReference type="NCBI Taxonomy" id="582675"/>
    <lineage>
        <taxon>Bacteria</taxon>
        <taxon>Pseudomonadati</taxon>
        <taxon>Pseudomonadota</taxon>
        <taxon>Alphaproteobacteria</taxon>
        <taxon>Hyphomicrobiales</taxon>
        <taxon>Methylobacteriaceae</taxon>
        <taxon>Methylobacterium</taxon>
    </lineage>
</organism>
<dbReference type="RefSeq" id="WP_056354989.1">
    <property type="nucleotide sequence ID" value="NZ_FOPM01000012.1"/>
</dbReference>
<dbReference type="OrthoDB" id="7998453at2"/>
<dbReference type="Pfam" id="PF25735">
    <property type="entry name" value="Phage_L5_gp82"/>
    <property type="match status" value="1"/>
</dbReference>
<protein>
    <submittedName>
        <fullName evidence="1">Uncharacterized protein</fullName>
    </submittedName>
</protein>
<sequence>MSDVYWHRARRLWSVREAGRVVAHVPAIALSGVAFRASEAGRLRCLRTGCRDVHAWAVGSVCEVSRTGDAVRIRYRIETCGFRVGDRVITKAARVWFEADGAA</sequence>
<dbReference type="STRING" id="582675.SAMN05192565_112101"/>
<proteinExistence type="predicted"/>
<dbReference type="AlphaFoldDB" id="A0A1I2V520"/>
<gene>
    <name evidence="1" type="ORF">SAMN05192565_112101</name>
</gene>
<dbReference type="InterPro" id="IPR058002">
    <property type="entry name" value="Gp82"/>
</dbReference>
<name>A0A1I2V520_9HYPH</name>
<dbReference type="Proteomes" id="UP000199229">
    <property type="component" value="Unassembled WGS sequence"/>
</dbReference>
<evidence type="ECO:0000313" key="1">
    <source>
        <dbReference type="EMBL" id="SFG82356.1"/>
    </source>
</evidence>
<keyword evidence="2" id="KW-1185">Reference proteome</keyword>
<evidence type="ECO:0000313" key="2">
    <source>
        <dbReference type="Proteomes" id="UP000199229"/>
    </source>
</evidence>
<accession>A0A1I2V520</accession>
<reference evidence="2" key="1">
    <citation type="submission" date="2016-10" db="EMBL/GenBank/DDBJ databases">
        <authorList>
            <person name="Varghese N."/>
            <person name="Submissions S."/>
        </authorList>
    </citation>
    <scope>NUCLEOTIDE SEQUENCE [LARGE SCALE GENOMIC DNA]</scope>
    <source>
        <strain evidence="2">Gh-105</strain>
    </source>
</reference>